<evidence type="ECO:0000313" key="1">
    <source>
        <dbReference type="EMBL" id="RSZ59179.1"/>
    </source>
</evidence>
<dbReference type="RefSeq" id="WP_126073551.1">
    <property type="nucleotide sequence ID" value="NZ_CP051166.1"/>
</dbReference>
<protein>
    <submittedName>
        <fullName evidence="1">Uncharacterized protein</fullName>
    </submittedName>
</protein>
<dbReference type="AlphaFoldDB" id="A0A430HNU7"/>
<organism evidence="1 2">
    <name type="scientific">Massilia atriviolacea</name>
    <dbReference type="NCBI Taxonomy" id="2495579"/>
    <lineage>
        <taxon>Bacteria</taxon>
        <taxon>Pseudomonadati</taxon>
        <taxon>Pseudomonadota</taxon>
        <taxon>Betaproteobacteria</taxon>
        <taxon>Burkholderiales</taxon>
        <taxon>Oxalobacteraceae</taxon>
        <taxon>Telluria group</taxon>
        <taxon>Massilia</taxon>
    </lineage>
</organism>
<gene>
    <name evidence="1" type="ORF">EJB06_08270</name>
</gene>
<reference evidence="1 2" key="1">
    <citation type="submission" date="2018-12" db="EMBL/GenBank/DDBJ databases">
        <authorList>
            <person name="Yang E."/>
        </authorList>
    </citation>
    <scope>NUCLEOTIDE SEQUENCE [LARGE SCALE GENOMIC DNA]</scope>
    <source>
        <strain evidence="1 2">SOD</strain>
    </source>
</reference>
<evidence type="ECO:0000313" key="2">
    <source>
        <dbReference type="Proteomes" id="UP000278085"/>
    </source>
</evidence>
<keyword evidence="2" id="KW-1185">Reference proteome</keyword>
<dbReference type="Proteomes" id="UP000278085">
    <property type="component" value="Unassembled WGS sequence"/>
</dbReference>
<comment type="caution">
    <text evidence="1">The sequence shown here is derived from an EMBL/GenBank/DDBJ whole genome shotgun (WGS) entry which is preliminary data.</text>
</comment>
<dbReference type="InterPro" id="IPR011044">
    <property type="entry name" value="Quino_amine_DH_bsu"/>
</dbReference>
<proteinExistence type="predicted"/>
<dbReference type="OrthoDB" id="8773977at2"/>
<accession>A0A430HNU7</accession>
<sequence>MNQINVDHLTPNLNAAASGNVVLPVIPANLQMDDVQAAFLAMPEQGSRQYYACPTPPTDPAGLLESHFKGVASFADKLIFTHTNLDPCWDPSAPGADGKYLIGDIVGSGGQGEIDEVGDTAPSGWPHPCAAQACGSFMAMGIQKSASGSGSDASEIQVYDLRDCLLGQPITVLGTIERPEDGINGVGMTKEAGPDGKYLIAGVNGRVLTVYRSTTSTLVPWGATKFVQVLKVCDFPESGAGLALITQTHGGVFLVSLNADDDGANSRIGLFKLDLDATPPACIPLLKKEMNIPGMSDSLTILEAYLDAQPLWGPVLGGLLKLGSNLLNSSFRWGKGLSITSAASMEIYATDRNVVPLSHLPDSGSKKDFSVVVWASSPTPPRRGK</sequence>
<dbReference type="SUPFAM" id="SSF50969">
    <property type="entry name" value="YVTN repeat-like/Quinoprotein amine dehydrogenase"/>
    <property type="match status" value="1"/>
</dbReference>
<name>A0A430HNU7_9BURK</name>
<dbReference type="EMBL" id="RXLQ01000004">
    <property type="protein sequence ID" value="RSZ59179.1"/>
    <property type="molecule type" value="Genomic_DNA"/>
</dbReference>